<dbReference type="Proteomes" id="UP000053586">
    <property type="component" value="Unassembled WGS sequence"/>
</dbReference>
<organism evidence="1 2">
    <name type="scientific">Glaciecola punicea ACAM 611</name>
    <dbReference type="NCBI Taxonomy" id="1121923"/>
    <lineage>
        <taxon>Bacteria</taxon>
        <taxon>Pseudomonadati</taxon>
        <taxon>Pseudomonadota</taxon>
        <taxon>Gammaproteobacteria</taxon>
        <taxon>Alteromonadales</taxon>
        <taxon>Alteromonadaceae</taxon>
        <taxon>Glaciecola</taxon>
    </lineage>
</organism>
<accession>H5TEB2</accession>
<sequence length="40" mass="4239">MAGFAFFCTVIPSLLVAEAIHKIGPELTSSGIDICRYPLG</sequence>
<dbReference type="EMBL" id="BAET01000030">
    <property type="protein sequence ID" value="GAB56639.1"/>
    <property type="molecule type" value="Genomic_DNA"/>
</dbReference>
<gene>
    <name evidence="1" type="ORF">GPUN_2524</name>
</gene>
<comment type="caution">
    <text evidence="1">The sequence shown here is derived from an EMBL/GenBank/DDBJ whole genome shotgun (WGS) entry which is preliminary data.</text>
</comment>
<evidence type="ECO:0000313" key="2">
    <source>
        <dbReference type="Proteomes" id="UP000053586"/>
    </source>
</evidence>
<keyword evidence="2" id="KW-1185">Reference proteome</keyword>
<proteinExistence type="predicted"/>
<evidence type="ECO:0000313" key="1">
    <source>
        <dbReference type="EMBL" id="GAB56639.1"/>
    </source>
</evidence>
<name>H5TEB2_9ALTE</name>
<protein>
    <submittedName>
        <fullName evidence="1">Uncharacterized protein</fullName>
    </submittedName>
</protein>
<reference evidence="1 2" key="1">
    <citation type="journal article" date="2012" name="J. Bacteriol.">
        <title>Genome sequence of proteorhodopsin-containing sea ice bacterium Glaciecola punicea ACAM 611T.</title>
        <authorList>
            <person name="Qin Q.-L."/>
            <person name="Xie B.-B."/>
            <person name="Shu Y.-L."/>
            <person name="Rong J.-C."/>
            <person name="Zhao D.-L."/>
            <person name="Zhang X.-Y."/>
            <person name="Chen X.-L."/>
            <person name="Zhou B.-C."/>
            <person name="Zhanga Y.-Z."/>
        </authorList>
    </citation>
    <scope>NUCLEOTIDE SEQUENCE [LARGE SCALE GENOMIC DNA]</scope>
    <source>
        <strain evidence="1 2">ACAM 611</strain>
    </source>
</reference>
<dbReference type="AlphaFoldDB" id="H5TEB2"/>
<reference evidence="1 2" key="2">
    <citation type="journal article" date="2017" name="Antonie Van Leeuwenhoek">
        <title>Rhizobium rhizosphaerae sp. nov., a novel species isolated from rice rhizosphere.</title>
        <authorList>
            <person name="Zhao J.J."/>
            <person name="Zhang J."/>
            <person name="Zhang R.J."/>
            <person name="Zhang C.W."/>
            <person name="Yin H.Q."/>
            <person name="Zhang X.X."/>
        </authorList>
    </citation>
    <scope>NUCLEOTIDE SEQUENCE [LARGE SCALE GENOMIC DNA]</scope>
    <source>
        <strain evidence="1 2">ACAM 611</strain>
    </source>
</reference>